<proteinExistence type="predicted"/>
<gene>
    <name evidence="1" type="ORF">EDD33_3262</name>
</gene>
<dbReference type="Gene3D" id="3.40.50.720">
    <property type="entry name" value="NAD(P)-binding Rossmann-like Domain"/>
    <property type="match status" value="1"/>
</dbReference>
<dbReference type="OrthoDB" id="4426339at2"/>
<sequence>MPATSPFPLPGLHPDPYAADGRARLAPGLRVVRRGTDLLQVGLEPDRRVLLPRDPASAEVLHALRADAPLPTSPAARRVVHALLERGCLQVRPDAAPAAAVALLDDLAGDPDDPVSTVRLLEGAGVAVTPWTEGADAVLVRSRGECDRDRLDPLVRAGTPHLLLRLVDGEALLGPFVAPGLTCCLRCVDAHRAVTDPDHHAVTTRYVEAGARPREDGVPDLADPALVALVTAAAVREVAAYVRGEEPPGWSRTRRWTGTADEPVVQAWARHPRCGCSWAPDDHAWGTMGV</sequence>
<protein>
    <submittedName>
        <fullName evidence="1">Bacteriocin biosynthesis cyclodehydratase domain-containing protein</fullName>
    </submittedName>
</protein>
<evidence type="ECO:0000313" key="1">
    <source>
        <dbReference type="EMBL" id="ROR92372.1"/>
    </source>
</evidence>
<keyword evidence="2" id="KW-1185">Reference proteome</keyword>
<name>A0A3N2CXV2_9ACTN</name>
<dbReference type="RefSeq" id="WP_123392007.1">
    <property type="nucleotide sequence ID" value="NZ_RKHO01000001.1"/>
</dbReference>
<dbReference type="EMBL" id="RKHO01000001">
    <property type="protein sequence ID" value="ROR92372.1"/>
    <property type="molecule type" value="Genomic_DNA"/>
</dbReference>
<dbReference type="AlphaFoldDB" id="A0A3N2CXV2"/>
<comment type="caution">
    <text evidence="1">The sequence shown here is derived from an EMBL/GenBank/DDBJ whole genome shotgun (WGS) entry which is preliminary data.</text>
</comment>
<organism evidence="1 2">
    <name type="scientific">Nocardioides aurantiacus</name>
    <dbReference type="NCBI Taxonomy" id="86796"/>
    <lineage>
        <taxon>Bacteria</taxon>
        <taxon>Bacillati</taxon>
        <taxon>Actinomycetota</taxon>
        <taxon>Actinomycetes</taxon>
        <taxon>Propionibacteriales</taxon>
        <taxon>Nocardioidaceae</taxon>
        <taxon>Nocardioides</taxon>
    </lineage>
</organism>
<reference evidence="1 2" key="1">
    <citation type="submission" date="2018-11" db="EMBL/GenBank/DDBJ databases">
        <title>Sequencing the genomes of 1000 actinobacteria strains.</title>
        <authorList>
            <person name="Klenk H.-P."/>
        </authorList>
    </citation>
    <scope>NUCLEOTIDE SEQUENCE [LARGE SCALE GENOMIC DNA]</scope>
    <source>
        <strain evidence="1 2">DSM 12652</strain>
    </source>
</reference>
<accession>A0A3N2CXV2</accession>
<dbReference type="Proteomes" id="UP000281738">
    <property type="component" value="Unassembled WGS sequence"/>
</dbReference>
<evidence type="ECO:0000313" key="2">
    <source>
        <dbReference type="Proteomes" id="UP000281738"/>
    </source>
</evidence>